<protein>
    <submittedName>
        <fullName evidence="4">FecR family protein</fullName>
    </submittedName>
</protein>
<dbReference type="Pfam" id="PF04773">
    <property type="entry name" value="FecR"/>
    <property type="match status" value="1"/>
</dbReference>
<dbReference type="PIRSF" id="PIRSF018266">
    <property type="entry name" value="FecR"/>
    <property type="match status" value="1"/>
</dbReference>
<dbReference type="EMBL" id="JBHSAW010000024">
    <property type="protein sequence ID" value="MFC4097714.1"/>
    <property type="molecule type" value="Genomic_DNA"/>
</dbReference>
<evidence type="ECO:0000259" key="3">
    <source>
        <dbReference type="Pfam" id="PF16344"/>
    </source>
</evidence>
<evidence type="ECO:0000256" key="1">
    <source>
        <dbReference type="SAM" id="Phobius"/>
    </source>
</evidence>
<feature type="transmembrane region" description="Helical" evidence="1">
    <location>
        <begin position="72"/>
        <end position="92"/>
    </location>
</feature>
<accession>A0ABV8JY25</accession>
<feature type="domain" description="Protein FecR C-terminal" evidence="3">
    <location>
        <begin position="311"/>
        <end position="378"/>
    </location>
</feature>
<dbReference type="Gene3D" id="2.60.120.1440">
    <property type="match status" value="1"/>
</dbReference>
<proteinExistence type="predicted"/>
<dbReference type="InterPro" id="IPR032508">
    <property type="entry name" value="FecR_C"/>
</dbReference>
<organism evidence="4 5">
    <name type="scientific">Euzebyella saccharophila</name>
    <dbReference type="NCBI Taxonomy" id="679664"/>
    <lineage>
        <taxon>Bacteria</taxon>
        <taxon>Pseudomonadati</taxon>
        <taxon>Bacteroidota</taxon>
        <taxon>Flavobacteriia</taxon>
        <taxon>Flavobacteriales</taxon>
        <taxon>Flavobacteriaceae</taxon>
        <taxon>Euzebyella</taxon>
    </lineage>
</organism>
<dbReference type="Pfam" id="PF16344">
    <property type="entry name" value="FecR_C"/>
    <property type="match status" value="1"/>
</dbReference>
<evidence type="ECO:0000313" key="4">
    <source>
        <dbReference type="EMBL" id="MFC4097714.1"/>
    </source>
</evidence>
<evidence type="ECO:0000313" key="5">
    <source>
        <dbReference type="Proteomes" id="UP001595814"/>
    </source>
</evidence>
<name>A0ABV8JY25_9FLAO</name>
<comment type="caution">
    <text evidence="4">The sequence shown here is derived from an EMBL/GenBank/DDBJ whole genome shotgun (WGS) entry which is preliminary data.</text>
</comment>
<keyword evidence="1" id="KW-0812">Transmembrane</keyword>
<keyword evidence="1" id="KW-0472">Membrane</keyword>
<dbReference type="PANTHER" id="PTHR30273">
    <property type="entry name" value="PERIPLASMIC SIGNAL SENSOR AND SIGMA FACTOR ACTIVATOR FECR-RELATED"/>
    <property type="match status" value="1"/>
</dbReference>
<reference evidence="5" key="1">
    <citation type="journal article" date="2019" name="Int. J. Syst. Evol. Microbiol.">
        <title>The Global Catalogue of Microorganisms (GCM) 10K type strain sequencing project: providing services to taxonomists for standard genome sequencing and annotation.</title>
        <authorList>
            <consortium name="The Broad Institute Genomics Platform"/>
            <consortium name="The Broad Institute Genome Sequencing Center for Infectious Disease"/>
            <person name="Wu L."/>
            <person name="Ma J."/>
        </authorList>
    </citation>
    <scope>NUCLEOTIDE SEQUENCE [LARGE SCALE GENOMIC DNA]</scope>
    <source>
        <strain evidence="5">CECT 7477</strain>
    </source>
</reference>
<evidence type="ECO:0000259" key="2">
    <source>
        <dbReference type="Pfam" id="PF04773"/>
    </source>
</evidence>
<feature type="domain" description="FecR protein" evidence="2">
    <location>
        <begin position="169"/>
        <end position="267"/>
    </location>
</feature>
<keyword evidence="5" id="KW-1185">Reference proteome</keyword>
<sequence length="380" mass="43083">MEFELIIKKINNTLTEAEAQVFKDWYAASKEHRAYFHRVERDYAQNPKEVDIETAWTKLSTRISPGKPRFFFLKYAAIFLVLISVTASLYYFQATNIEKDGVPKIVSKTSITTIQPGSDKAVLTLEDGSEVVLEKGNDFKSANASSDGEQLVYGSTVKNAAVEIQNNTLNIPRGGQFFVVLADGTKVWMNAETKLKYPVSFIDGETRAVELVHGEAYFEVSPSELHKGARFVVRTGNHDVEVFGTQFNVKAYADEKEVTTTLVEGKVTVTVGETSKKLQPGRQSAYSKETEEVQVSKVDVFNEISWKNGFFSFKDMPLEEIMKVLSRWYDFQITFDNRDVGKITFNGVFRRVERIEEILNIIEATNEVTYKINQNSITMK</sequence>
<dbReference type="Proteomes" id="UP001595814">
    <property type="component" value="Unassembled WGS sequence"/>
</dbReference>
<dbReference type="RefSeq" id="WP_192463181.1">
    <property type="nucleotide sequence ID" value="NZ_JACYFJ010000006.1"/>
</dbReference>
<dbReference type="InterPro" id="IPR006860">
    <property type="entry name" value="FecR"/>
</dbReference>
<gene>
    <name evidence="4" type="ORF">ACFOUT_17645</name>
</gene>
<dbReference type="InterPro" id="IPR012373">
    <property type="entry name" value="Ferrdict_sens_TM"/>
</dbReference>
<keyword evidence="1" id="KW-1133">Transmembrane helix</keyword>
<dbReference type="Gene3D" id="3.55.50.30">
    <property type="match status" value="1"/>
</dbReference>
<dbReference type="PANTHER" id="PTHR30273:SF2">
    <property type="entry name" value="PROTEIN FECR"/>
    <property type="match status" value="1"/>
</dbReference>